<dbReference type="GeneID" id="41976715"/>
<dbReference type="GO" id="GO:0016491">
    <property type="term" value="F:oxidoreductase activity"/>
    <property type="evidence" value="ECO:0007669"/>
    <property type="project" value="InterPro"/>
</dbReference>
<dbReference type="InterPro" id="IPR020843">
    <property type="entry name" value="ER"/>
</dbReference>
<proteinExistence type="predicted"/>
<dbReference type="AlphaFoldDB" id="A0A507AHP4"/>
<name>A0A507AHP4_9PEZI</name>
<dbReference type="Proteomes" id="UP000319257">
    <property type="component" value="Unassembled WGS sequence"/>
</dbReference>
<dbReference type="InterPro" id="IPR052733">
    <property type="entry name" value="Chloroplast_QOR"/>
</dbReference>
<accession>A0A507AHP4</accession>
<dbReference type="EMBL" id="SKBQ01000066">
    <property type="protein sequence ID" value="TPX09525.1"/>
    <property type="molecule type" value="Genomic_DNA"/>
</dbReference>
<dbReference type="SUPFAM" id="SSF50129">
    <property type="entry name" value="GroES-like"/>
    <property type="match status" value="1"/>
</dbReference>
<dbReference type="InterPro" id="IPR036291">
    <property type="entry name" value="NAD(P)-bd_dom_sf"/>
</dbReference>
<comment type="caution">
    <text evidence="2">The sequence shown here is derived from an EMBL/GenBank/DDBJ whole genome shotgun (WGS) entry which is preliminary data.</text>
</comment>
<dbReference type="RefSeq" id="XP_030991236.1">
    <property type="nucleotide sequence ID" value="XM_031144214.1"/>
</dbReference>
<dbReference type="Gene3D" id="3.40.50.720">
    <property type="entry name" value="NAD(P)-binding Rossmann-like Domain"/>
    <property type="match status" value="1"/>
</dbReference>
<protein>
    <recommendedName>
        <fullName evidence="1">Enoyl reductase (ER) domain-containing protein</fullName>
    </recommendedName>
</protein>
<reference evidence="2 3" key="1">
    <citation type="submission" date="2019-06" db="EMBL/GenBank/DDBJ databases">
        <title>Draft genome sequence of the filamentous fungus Phialemoniopsis curvata isolated from diesel fuel.</title>
        <authorList>
            <person name="Varaljay V.A."/>
            <person name="Lyon W.J."/>
            <person name="Crouch A.L."/>
            <person name="Drake C.E."/>
            <person name="Hollomon J.M."/>
            <person name="Nadeau L.J."/>
            <person name="Nunn H.S."/>
            <person name="Stevenson B.S."/>
            <person name="Bojanowski C.L."/>
            <person name="Crookes-Goodson W.J."/>
        </authorList>
    </citation>
    <scope>NUCLEOTIDE SEQUENCE [LARGE SCALE GENOMIC DNA]</scope>
    <source>
        <strain evidence="2 3">D216</strain>
    </source>
</reference>
<dbReference type="Pfam" id="PF08240">
    <property type="entry name" value="ADH_N"/>
    <property type="match status" value="1"/>
</dbReference>
<dbReference type="SUPFAM" id="SSF51735">
    <property type="entry name" value="NAD(P)-binding Rossmann-fold domains"/>
    <property type="match status" value="1"/>
</dbReference>
<organism evidence="2 3">
    <name type="scientific">Thyridium curvatum</name>
    <dbReference type="NCBI Taxonomy" id="1093900"/>
    <lineage>
        <taxon>Eukaryota</taxon>
        <taxon>Fungi</taxon>
        <taxon>Dikarya</taxon>
        <taxon>Ascomycota</taxon>
        <taxon>Pezizomycotina</taxon>
        <taxon>Sordariomycetes</taxon>
        <taxon>Sordariomycetidae</taxon>
        <taxon>Thyridiales</taxon>
        <taxon>Thyridiaceae</taxon>
        <taxon>Thyridium</taxon>
    </lineage>
</organism>
<dbReference type="InterPro" id="IPR013154">
    <property type="entry name" value="ADH-like_N"/>
</dbReference>
<keyword evidence="3" id="KW-1185">Reference proteome</keyword>
<dbReference type="InParanoid" id="A0A507AHP4"/>
<dbReference type="PROSITE" id="PS01162">
    <property type="entry name" value="QOR_ZETA_CRYSTAL"/>
    <property type="match status" value="1"/>
</dbReference>
<dbReference type="PANTHER" id="PTHR44013">
    <property type="entry name" value="ZINC-TYPE ALCOHOL DEHYDROGENASE-LIKE PROTEIN C16A3.02C"/>
    <property type="match status" value="1"/>
</dbReference>
<evidence type="ECO:0000259" key="1">
    <source>
        <dbReference type="SMART" id="SM00829"/>
    </source>
</evidence>
<gene>
    <name evidence="2" type="ORF">E0L32_009268</name>
</gene>
<dbReference type="Gene3D" id="3.90.180.10">
    <property type="entry name" value="Medium-chain alcohol dehydrogenases, catalytic domain"/>
    <property type="match status" value="1"/>
</dbReference>
<dbReference type="InterPro" id="IPR011032">
    <property type="entry name" value="GroES-like_sf"/>
</dbReference>
<sequence>MAASIPSSMLAVTHRPSNNNNKALALETLPVPVPAGPEEHLIRVHAVAITNGELRWPQPRQPADPVPGYDMAGTVAVAPPESPFPVGSKVYARTAFERQGSARTYSIALTGELGLMPRGINPAEAAAVPLSALTAWQALFVHGGFGEPAPAPSSGTGAPGTQGKSVLVTAAAGGVGMFAVQLARLAGVGRVVGTCGTTNVDFVRGLGAHEVLDYRAGPGYLAALGDERFDLVLDCVGGGTLAEAWKLAKSHGVVISVAEPAEAKRPASGVAEGVRTLWFIVEANSGQLGRITQFIEAGKLKTAIDSVYPFDEFEQAFAKAHSGHVRGKVVLGIADDV</sequence>
<evidence type="ECO:0000313" key="2">
    <source>
        <dbReference type="EMBL" id="TPX09525.1"/>
    </source>
</evidence>
<dbReference type="PANTHER" id="PTHR44013:SF5">
    <property type="entry name" value="OXIDOREDUCTASE, PUTATIVE (AFU_ORTHOLOGUE AFUA_5G01290)-RELATED"/>
    <property type="match status" value="1"/>
</dbReference>
<dbReference type="OrthoDB" id="3509362at2759"/>
<dbReference type="GO" id="GO:0008270">
    <property type="term" value="F:zinc ion binding"/>
    <property type="evidence" value="ECO:0007669"/>
    <property type="project" value="InterPro"/>
</dbReference>
<dbReference type="STRING" id="1093900.A0A507AHP4"/>
<dbReference type="Pfam" id="PF13602">
    <property type="entry name" value="ADH_zinc_N_2"/>
    <property type="match status" value="1"/>
</dbReference>
<evidence type="ECO:0000313" key="3">
    <source>
        <dbReference type="Proteomes" id="UP000319257"/>
    </source>
</evidence>
<dbReference type="CDD" id="cd05289">
    <property type="entry name" value="MDR_like_2"/>
    <property type="match status" value="1"/>
</dbReference>
<dbReference type="InterPro" id="IPR002364">
    <property type="entry name" value="Quin_OxRdtase/zeta-crystal_CS"/>
</dbReference>
<feature type="domain" description="Enoyl reductase (ER)" evidence="1">
    <location>
        <begin position="19"/>
        <end position="331"/>
    </location>
</feature>
<dbReference type="SMART" id="SM00829">
    <property type="entry name" value="PKS_ER"/>
    <property type="match status" value="1"/>
</dbReference>